<protein>
    <submittedName>
        <fullName evidence="2">Uncharacterized protein</fullName>
    </submittedName>
</protein>
<dbReference type="Proteomes" id="UP000886335">
    <property type="component" value="Unassembled WGS sequence"/>
</dbReference>
<reference evidence="2" key="1">
    <citation type="journal article" date="2020" name="mSystems">
        <title>Genome- and Community-Level Interaction Insights into Carbon Utilization and Element Cycling Functions of Hydrothermarchaeota in Hydrothermal Sediment.</title>
        <authorList>
            <person name="Zhou Z."/>
            <person name="Liu Y."/>
            <person name="Xu W."/>
            <person name="Pan J."/>
            <person name="Luo Z.H."/>
            <person name="Li M."/>
        </authorList>
    </citation>
    <scope>NUCLEOTIDE SEQUENCE [LARGE SCALE GENOMIC DNA]</scope>
    <source>
        <strain evidence="2">SpSt-1181</strain>
    </source>
</reference>
<accession>A0A831SSH2</accession>
<gene>
    <name evidence="2" type="ORF">ENN50_01280</name>
</gene>
<feature type="compositionally biased region" description="Polar residues" evidence="1">
    <location>
        <begin position="209"/>
        <end position="235"/>
    </location>
</feature>
<dbReference type="AlphaFoldDB" id="A0A831SSH2"/>
<evidence type="ECO:0000256" key="1">
    <source>
        <dbReference type="SAM" id="MobiDB-lite"/>
    </source>
</evidence>
<feature type="region of interest" description="Disordered" evidence="1">
    <location>
        <begin position="174"/>
        <end position="245"/>
    </location>
</feature>
<dbReference type="EMBL" id="DSBW01000028">
    <property type="protein sequence ID" value="HED30328.1"/>
    <property type="molecule type" value="Genomic_DNA"/>
</dbReference>
<comment type="caution">
    <text evidence="2">The sequence shown here is derived from an EMBL/GenBank/DDBJ whole genome shotgun (WGS) entry which is preliminary data.</text>
</comment>
<proteinExistence type="predicted"/>
<feature type="compositionally biased region" description="Basic and acidic residues" evidence="1">
    <location>
        <begin position="181"/>
        <end position="194"/>
    </location>
</feature>
<organism evidence="2">
    <name type="scientific">Prosthecochloris aestuarii</name>
    <dbReference type="NCBI Taxonomy" id="1102"/>
    <lineage>
        <taxon>Bacteria</taxon>
        <taxon>Pseudomonadati</taxon>
        <taxon>Chlorobiota</taxon>
        <taxon>Chlorobiia</taxon>
        <taxon>Chlorobiales</taxon>
        <taxon>Chlorobiaceae</taxon>
        <taxon>Prosthecochloris</taxon>
    </lineage>
</organism>
<name>A0A831SSH2_PROAE</name>
<sequence>MDLFDLIPFSKEMQKAYHGLTGNTNHTSEHPLFDELRVRRYAKPLSEISAFITEKIDNWLGWNLKNERTAVGGMVLIRAEVSSFALLGTKIDVSFGLSEEKDRNGNPITTVNAKAETHIDSKGDLGESRRMIRMMLGGIDFEFRKSIIREDNYLFLSLDPKGATQALQELFDNSRLQNDSGNEKKKPASIEFRKKPAKQTIEFKPAAQKANSGSQQPLSEPASNGSAPTPSSSKPKVTVIKLNKS</sequence>
<evidence type="ECO:0000313" key="2">
    <source>
        <dbReference type="EMBL" id="HED30328.1"/>
    </source>
</evidence>